<feature type="region of interest" description="Disordered" evidence="2">
    <location>
        <begin position="418"/>
        <end position="454"/>
    </location>
</feature>
<dbReference type="PANTHER" id="PTHR23176">
    <property type="entry name" value="RHO/RAC/CDC GTPASE-ACTIVATING PROTEIN"/>
    <property type="match status" value="1"/>
</dbReference>
<feature type="compositionally biased region" description="Polar residues" evidence="2">
    <location>
        <begin position="244"/>
        <end position="282"/>
    </location>
</feature>
<feature type="region of interest" description="Disordered" evidence="2">
    <location>
        <begin position="213"/>
        <end position="287"/>
    </location>
</feature>
<dbReference type="InterPro" id="IPR050729">
    <property type="entry name" value="Rho-GAP"/>
</dbReference>
<keyword evidence="1" id="KW-0343">GTPase activation</keyword>
<dbReference type="GO" id="GO:0005096">
    <property type="term" value="F:GTPase activator activity"/>
    <property type="evidence" value="ECO:0007669"/>
    <property type="project" value="UniProtKB-KW"/>
</dbReference>
<dbReference type="EMBL" id="JAAAIL010001413">
    <property type="protein sequence ID" value="KAG0269599.1"/>
    <property type="molecule type" value="Genomic_DNA"/>
</dbReference>
<dbReference type="Proteomes" id="UP001194580">
    <property type="component" value="Unassembled WGS sequence"/>
</dbReference>
<proteinExistence type="predicted"/>
<dbReference type="InterPro" id="IPR000198">
    <property type="entry name" value="RhoGAP_dom"/>
</dbReference>
<dbReference type="Gene3D" id="1.10.555.10">
    <property type="entry name" value="Rho GTPase activation protein"/>
    <property type="match status" value="1"/>
</dbReference>
<organism evidence="4 5">
    <name type="scientific">Linnemannia exigua</name>
    <dbReference type="NCBI Taxonomy" id="604196"/>
    <lineage>
        <taxon>Eukaryota</taxon>
        <taxon>Fungi</taxon>
        <taxon>Fungi incertae sedis</taxon>
        <taxon>Mucoromycota</taxon>
        <taxon>Mortierellomycotina</taxon>
        <taxon>Mortierellomycetes</taxon>
        <taxon>Mortierellales</taxon>
        <taxon>Mortierellaceae</taxon>
        <taxon>Linnemannia</taxon>
    </lineage>
</organism>
<dbReference type="GO" id="GO:0007165">
    <property type="term" value="P:signal transduction"/>
    <property type="evidence" value="ECO:0007669"/>
    <property type="project" value="InterPro"/>
</dbReference>
<evidence type="ECO:0000256" key="2">
    <source>
        <dbReference type="SAM" id="MobiDB-lite"/>
    </source>
</evidence>
<dbReference type="AlphaFoldDB" id="A0AAD4D649"/>
<dbReference type="SMART" id="SM00324">
    <property type="entry name" value="RhoGAP"/>
    <property type="match status" value="1"/>
</dbReference>
<evidence type="ECO:0000259" key="3">
    <source>
        <dbReference type="PROSITE" id="PS50238"/>
    </source>
</evidence>
<dbReference type="GO" id="GO:0005737">
    <property type="term" value="C:cytoplasm"/>
    <property type="evidence" value="ECO:0007669"/>
    <property type="project" value="TreeGrafter"/>
</dbReference>
<evidence type="ECO:0000256" key="1">
    <source>
        <dbReference type="ARBA" id="ARBA00022468"/>
    </source>
</evidence>
<reference evidence="4" key="1">
    <citation type="journal article" date="2020" name="Fungal Divers.">
        <title>Resolving the Mortierellaceae phylogeny through synthesis of multi-gene phylogenetics and phylogenomics.</title>
        <authorList>
            <person name="Vandepol N."/>
            <person name="Liber J."/>
            <person name="Desiro A."/>
            <person name="Na H."/>
            <person name="Kennedy M."/>
            <person name="Barry K."/>
            <person name="Grigoriev I.V."/>
            <person name="Miller A.N."/>
            <person name="O'Donnell K."/>
            <person name="Stajich J.E."/>
            <person name="Bonito G."/>
        </authorList>
    </citation>
    <scope>NUCLEOTIDE SEQUENCE</scope>
    <source>
        <strain evidence="4">NRRL 28262</strain>
    </source>
</reference>
<feature type="domain" description="Rho-GAP" evidence="3">
    <location>
        <begin position="9"/>
        <end position="211"/>
    </location>
</feature>
<protein>
    <recommendedName>
        <fullName evidence="3">Rho-GAP domain-containing protein</fullName>
    </recommendedName>
</protein>
<dbReference type="InterPro" id="IPR008936">
    <property type="entry name" value="Rho_GTPase_activation_prot"/>
</dbReference>
<dbReference type="CDD" id="cd00159">
    <property type="entry name" value="RhoGAP"/>
    <property type="match status" value="1"/>
</dbReference>
<dbReference type="PROSITE" id="PS50238">
    <property type="entry name" value="RHOGAP"/>
    <property type="match status" value="1"/>
</dbReference>
<accession>A0AAD4D649</accession>
<evidence type="ECO:0000313" key="4">
    <source>
        <dbReference type="EMBL" id="KAG0269599.1"/>
    </source>
</evidence>
<gene>
    <name evidence="4" type="ORF">BGZ95_002007</name>
</gene>
<name>A0AAD4D649_9FUNG</name>
<keyword evidence="5" id="KW-1185">Reference proteome</keyword>
<dbReference type="SUPFAM" id="SSF48350">
    <property type="entry name" value="GTPase activation domain, GAP"/>
    <property type="match status" value="1"/>
</dbReference>
<dbReference type="Pfam" id="PF00620">
    <property type="entry name" value="RhoGAP"/>
    <property type="match status" value="1"/>
</dbReference>
<sequence>MSSQPIFGANLEEAIRISHIPDTPMVPAVLHRCAQFLEAKGVDEVGLYRVPGSHANVQKLKRMFDTGKDYNLLTMDAIDSNDIATLLKLYLRELPSPLLPPILLEQFQSLLTTDRHICHTLRGILIRLPRPNYVVLSYLCHHLSKIASHSDKTKMTVSNLGVVFAPTLSMGSVLFKALLGGFYDGPDTPENREKGLKIVWGGLLQDMDYETLNWTDEDGNDNPGESGLHSGDKAEYQDPPSPSQPTSYQEQPQQWIRHQQSLPTMSPYTGHYTNGQSYQPVTHTGLGPLDLSPPASTITSNHARNDSDEELMLMQAMLLKEAMATTHETAEISLPPYGQDFTDTSTVHNTQPPSHATSTAAAVPNQLMTSSTISSIPQDGSDYDVSPAVVIPIANFDNPMPTHIITNTAGDTTHTLSQSVSKVTPPSSPLDNPKVLRSPTGAPQLPMFDSISAL</sequence>
<dbReference type="PANTHER" id="PTHR23176:SF129">
    <property type="entry name" value="RHO GTPASE ACTIVATING PROTEIN AT 16F, ISOFORM E-RELATED"/>
    <property type="match status" value="1"/>
</dbReference>
<evidence type="ECO:0000313" key="5">
    <source>
        <dbReference type="Proteomes" id="UP001194580"/>
    </source>
</evidence>
<comment type="caution">
    <text evidence="4">The sequence shown here is derived from an EMBL/GenBank/DDBJ whole genome shotgun (WGS) entry which is preliminary data.</text>
</comment>